<dbReference type="InterPro" id="IPR036390">
    <property type="entry name" value="WH_DNA-bd_sf"/>
</dbReference>
<evidence type="ECO:0000313" key="7">
    <source>
        <dbReference type="Proteomes" id="UP000191039"/>
    </source>
</evidence>
<accession>A0A1Q4HGE5</accession>
<dbReference type="SUPFAM" id="SSF48008">
    <property type="entry name" value="GntR ligand-binding domain-like"/>
    <property type="match status" value="2"/>
</dbReference>
<dbReference type="Proteomes" id="UP000220340">
    <property type="component" value="Unassembled WGS sequence"/>
</dbReference>
<dbReference type="Gene3D" id="1.10.10.10">
    <property type="entry name" value="Winged helix-like DNA-binding domain superfamily/Winged helix DNA-binding domain"/>
    <property type="match status" value="2"/>
</dbReference>
<reference evidence="6 8" key="2">
    <citation type="submission" date="2017-10" db="EMBL/GenBank/DDBJ databases">
        <title>The new phylogeny of genus Mycobacterium.</title>
        <authorList>
            <person name="Tortoli E."/>
            <person name="Trovato A."/>
            <person name="Cirillo D.M."/>
        </authorList>
    </citation>
    <scope>NUCLEOTIDE SEQUENCE [LARGE SCALE GENOMIC DNA]</scope>
    <source>
        <strain evidence="6 8">IP141170001</strain>
    </source>
</reference>
<dbReference type="Gene3D" id="1.20.120.530">
    <property type="entry name" value="GntR ligand-binding domain-like"/>
    <property type="match status" value="2"/>
</dbReference>
<feature type="domain" description="HTH gntR-type" evidence="4">
    <location>
        <begin position="15"/>
        <end position="85"/>
    </location>
</feature>
<evidence type="ECO:0000313" key="6">
    <source>
        <dbReference type="EMBL" id="PEG56463.1"/>
    </source>
</evidence>
<evidence type="ECO:0000313" key="8">
    <source>
        <dbReference type="Proteomes" id="UP000220340"/>
    </source>
</evidence>
<evidence type="ECO:0000256" key="1">
    <source>
        <dbReference type="ARBA" id="ARBA00023015"/>
    </source>
</evidence>
<dbReference type="PANTHER" id="PTHR43537">
    <property type="entry name" value="TRANSCRIPTIONAL REGULATOR, GNTR FAMILY"/>
    <property type="match status" value="1"/>
</dbReference>
<feature type="domain" description="HTH gntR-type" evidence="4">
    <location>
        <begin position="251"/>
        <end position="321"/>
    </location>
</feature>
<dbReference type="OrthoDB" id="162505at2"/>
<dbReference type="SMART" id="SM00895">
    <property type="entry name" value="FCD"/>
    <property type="match status" value="2"/>
</dbReference>
<name>A0A1Q4HGE5_9MYCO</name>
<sequence length="482" mass="52277">MSPELIAPRVDSRRAKLAGRAAEQIVADVIELGWPVGQVLGSETELLERYGVSRAVLREAIRLVEHQHVARMRRGTGGGLVISEPDIDAVIGPAVIYLLRVGATLDEIFDSRILLEELVAEIASRRAGEADIAAVRDTLEREAAGTATNARLLHRQLAELTANPLLELFVETFSRVSNLYFDEHVTRPDGLADDVRHAHDAIARAILTNDAGLARERMKRHLSAEAEYIRNQPGTVQRLDPTVALTGAIGDKRGEALAREIFTWIAHSGATPGTFVGSEASLMEQHQASRAVVREAIRILEYHQIAVTRRGPGGGLFVAEPDMAALTDIIAIYLRRRGVSLRHILELRTGLELAVVARAADRIRTAADPAGYAEQIEAALRAEAEHGVAQAFGSDEDFHSMLGALTGNSAIELLHRVTMRLGWQFFEQVAGGDPRLSAMSESLPAVVGPAHRGIADALLAGDSELAVMRMRAHMTETAPETI</sequence>
<dbReference type="STRING" id="1801.BRW64_10065"/>
<proteinExistence type="predicted"/>
<dbReference type="GO" id="GO:0003700">
    <property type="term" value="F:DNA-binding transcription factor activity"/>
    <property type="evidence" value="ECO:0007669"/>
    <property type="project" value="InterPro"/>
</dbReference>
<dbReference type="InterPro" id="IPR008920">
    <property type="entry name" value="TF_FadR/GntR_C"/>
</dbReference>
<dbReference type="InterPro" id="IPR000524">
    <property type="entry name" value="Tscrpt_reg_HTH_GntR"/>
</dbReference>
<dbReference type="GO" id="GO:0003677">
    <property type="term" value="F:DNA binding"/>
    <property type="evidence" value="ECO:0007669"/>
    <property type="project" value="UniProtKB-KW"/>
</dbReference>
<dbReference type="SMART" id="SM00345">
    <property type="entry name" value="HTH_GNTR"/>
    <property type="match status" value="2"/>
</dbReference>
<evidence type="ECO:0000313" key="5">
    <source>
        <dbReference type="EMBL" id="OPE51410.1"/>
    </source>
</evidence>
<dbReference type="AlphaFoldDB" id="A0A1Q4HGE5"/>
<dbReference type="PANTHER" id="PTHR43537:SF51">
    <property type="entry name" value="HTH-TYPE TRANSCRIPTIONAL REGULATOR LGOR-RELATED"/>
    <property type="match status" value="1"/>
</dbReference>
<dbReference type="EMBL" id="MIJD01000228">
    <property type="protein sequence ID" value="OPE51410.1"/>
    <property type="molecule type" value="Genomic_DNA"/>
</dbReference>
<keyword evidence="1" id="KW-0805">Transcription regulation</keyword>
<evidence type="ECO:0000259" key="4">
    <source>
        <dbReference type="PROSITE" id="PS50949"/>
    </source>
</evidence>
<keyword evidence="3" id="KW-0804">Transcription</keyword>
<dbReference type="EMBL" id="PDCR01000001">
    <property type="protein sequence ID" value="PEG56463.1"/>
    <property type="molecule type" value="Genomic_DNA"/>
</dbReference>
<dbReference type="InterPro" id="IPR011711">
    <property type="entry name" value="GntR_C"/>
</dbReference>
<keyword evidence="8" id="KW-1185">Reference proteome</keyword>
<reference evidence="5 7" key="1">
    <citation type="submission" date="2016-09" db="EMBL/GenBank/DDBJ databases">
        <title>genome sequences of unsequenced Mycobacteria.</title>
        <authorList>
            <person name="Greninger A.L."/>
            <person name="Jerome K.R."/>
            <person name="Mcnair B."/>
            <person name="Wallis C."/>
            <person name="Fang F."/>
        </authorList>
    </citation>
    <scope>NUCLEOTIDE SEQUENCE [LARGE SCALE GENOMIC DNA]</scope>
    <source>
        <strain evidence="5 7">BM1</strain>
    </source>
</reference>
<dbReference type="SUPFAM" id="SSF46785">
    <property type="entry name" value="Winged helix' DNA-binding domain"/>
    <property type="match status" value="2"/>
</dbReference>
<gene>
    <name evidence="5" type="ORF">BV510_19555</name>
    <name evidence="6" type="ORF">CRI78_01005</name>
</gene>
<dbReference type="Pfam" id="PF07729">
    <property type="entry name" value="FCD"/>
    <property type="match status" value="2"/>
</dbReference>
<keyword evidence="2" id="KW-0238">DNA-binding</keyword>
<evidence type="ECO:0000256" key="2">
    <source>
        <dbReference type="ARBA" id="ARBA00023125"/>
    </source>
</evidence>
<dbReference type="Proteomes" id="UP000191039">
    <property type="component" value="Unassembled WGS sequence"/>
</dbReference>
<evidence type="ECO:0000256" key="3">
    <source>
        <dbReference type="ARBA" id="ARBA00023163"/>
    </source>
</evidence>
<comment type="caution">
    <text evidence="6">The sequence shown here is derived from an EMBL/GenBank/DDBJ whole genome shotgun (WGS) entry which is preliminary data.</text>
</comment>
<dbReference type="RefSeq" id="WP_073856067.1">
    <property type="nucleotide sequence ID" value="NZ_BAAATC010000019.1"/>
</dbReference>
<protein>
    <submittedName>
        <fullName evidence="6">FadR family transcriptional regulator</fullName>
    </submittedName>
    <submittedName>
        <fullName evidence="5">GntR family transcriptional regulator</fullName>
    </submittedName>
</protein>
<dbReference type="Pfam" id="PF00392">
    <property type="entry name" value="GntR"/>
    <property type="match status" value="1"/>
</dbReference>
<organism evidence="6 8">
    <name type="scientific">Mycolicibacterium diernhoferi</name>
    <dbReference type="NCBI Taxonomy" id="1801"/>
    <lineage>
        <taxon>Bacteria</taxon>
        <taxon>Bacillati</taxon>
        <taxon>Actinomycetota</taxon>
        <taxon>Actinomycetes</taxon>
        <taxon>Mycobacteriales</taxon>
        <taxon>Mycobacteriaceae</taxon>
        <taxon>Mycolicibacterium</taxon>
    </lineage>
</organism>
<dbReference type="InterPro" id="IPR036388">
    <property type="entry name" value="WH-like_DNA-bd_sf"/>
</dbReference>
<dbReference type="PROSITE" id="PS50949">
    <property type="entry name" value="HTH_GNTR"/>
    <property type="match status" value="2"/>
</dbReference>